<feature type="transmembrane region" description="Helical" evidence="5">
    <location>
        <begin position="293"/>
        <end position="312"/>
    </location>
</feature>
<dbReference type="EMBL" id="RFFG01000025">
    <property type="protein sequence ID" value="RMI43517.1"/>
    <property type="molecule type" value="Genomic_DNA"/>
</dbReference>
<reference evidence="7 8" key="1">
    <citation type="submission" date="2018-10" db="EMBL/GenBank/DDBJ databases">
        <title>Isolation from soil.</title>
        <authorList>
            <person name="Hu J."/>
        </authorList>
    </citation>
    <scope>NUCLEOTIDE SEQUENCE [LARGE SCALE GENOMIC DNA]</scope>
    <source>
        <strain evidence="7 8">NEAU-Ht49</strain>
    </source>
</reference>
<dbReference type="InterPro" id="IPR036259">
    <property type="entry name" value="MFS_trans_sf"/>
</dbReference>
<evidence type="ECO:0000256" key="4">
    <source>
        <dbReference type="ARBA" id="ARBA00023136"/>
    </source>
</evidence>
<feature type="transmembrane region" description="Helical" evidence="5">
    <location>
        <begin position="352"/>
        <end position="375"/>
    </location>
</feature>
<accession>A0A3M2M1L9</accession>
<gene>
    <name evidence="7" type="ORF">EBO15_15960</name>
</gene>
<dbReference type="SUPFAM" id="SSF103473">
    <property type="entry name" value="MFS general substrate transporter"/>
    <property type="match status" value="1"/>
</dbReference>
<dbReference type="AlphaFoldDB" id="A0A3M2M1L9"/>
<dbReference type="GO" id="GO:0005886">
    <property type="term" value="C:plasma membrane"/>
    <property type="evidence" value="ECO:0007669"/>
    <property type="project" value="UniProtKB-SubCell"/>
</dbReference>
<feature type="transmembrane region" description="Helical" evidence="5">
    <location>
        <begin position="381"/>
        <end position="403"/>
    </location>
</feature>
<keyword evidence="3 5" id="KW-1133">Transmembrane helix</keyword>
<dbReference type="InterPro" id="IPR052524">
    <property type="entry name" value="MFS_Cyanate_Porter"/>
</dbReference>
<protein>
    <submittedName>
        <fullName evidence="7">MFS transporter</fullName>
    </submittedName>
</protein>
<dbReference type="CDD" id="cd17339">
    <property type="entry name" value="MFS_NIMT_CynX_like"/>
    <property type="match status" value="1"/>
</dbReference>
<feature type="transmembrane region" description="Helical" evidence="5">
    <location>
        <begin position="54"/>
        <end position="75"/>
    </location>
</feature>
<dbReference type="OrthoDB" id="5317164at2"/>
<comment type="caution">
    <text evidence="7">The sequence shown here is derived from an EMBL/GenBank/DDBJ whole genome shotgun (WGS) entry which is preliminary data.</text>
</comment>
<name>A0A3M2M1L9_9ACTN</name>
<keyword evidence="2 5" id="KW-0812">Transmembrane</keyword>
<organism evidence="7 8">
    <name type="scientific">Actinomadura harenae</name>
    <dbReference type="NCBI Taxonomy" id="2483351"/>
    <lineage>
        <taxon>Bacteria</taxon>
        <taxon>Bacillati</taxon>
        <taxon>Actinomycetota</taxon>
        <taxon>Actinomycetes</taxon>
        <taxon>Streptosporangiales</taxon>
        <taxon>Thermomonosporaceae</taxon>
        <taxon>Actinomadura</taxon>
    </lineage>
</organism>
<feature type="transmembrane region" description="Helical" evidence="5">
    <location>
        <begin position="261"/>
        <end position="281"/>
    </location>
</feature>
<proteinExistence type="predicted"/>
<feature type="transmembrane region" description="Helical" evidence="5">
    <location>
        <begin position="176"/>
        <end position="193"/>
    </location>
</feature>
<sequence>MTSPSSPSGTPGARDRAGAAAGLLLIILVAVNLRPALTAVGPLVGSVRDDLHLSGTAAGALTTLPLMFLGSYGLLAAFLRRPPRPEALLVTAMVALTAAIGLRMIPVTAALFAGSLVAGMAISVGNIAVPGIIKRDHPHRITAVTALYTVALSGGAALGSGLAVPIQDATGGNWRVPLSLLAVPAMLAALVWLPRLLKVRRTAAAAGAAPAAGSHRDVARKVWRSPLAWKITLFFGLQSSLAYVLFAWLPTMLTDRGLSQSAAGFVTAASSLIQIVGNMCLPLLAARLRDQRPIALLVGLFTAAGFAGLTWAPLGGMWLFVVILGLGQGGSFALALSMIGLRSPDAATAAQLSGMVQGLGYVISAFGPLLIGALHDATSGWTVPVALVVAIALTEIVPGLGAGRARVLE</sequence>
<evidence type="ECO:0000256" key="2">
    <source>
        <dbReference type="ARBA" id="ARBA00022692"/>
    </source>
</evidence>
<feature type="transmembrane region" description="Helical" evidence="5">
    <location>
        <begin position="318"/>
        <end position="340"/>
    </location>
</feature>
<comment type="subcellular location">
    <subcellularLocation>
        <location evidence="1">Cell membrane</location>
        <topology evidence="1">Multi-pass membrane protein</topology>
    </subcellularLocation>
</comment>
<keyword evidence="4 5" id="KW-0472">Membrane</keyword>
<feature type="domain" description="Major facilitator superfamily (MFS) profile" evidence="6">
    <location>
        <begin position="224"/>
        <end position="409"/>
    </location>
</feature>
<dbReference type="InterPro" id="IPR011701">
    <property type="entry name" value="MFS"/>
</dbReference>
<feature type="transmembrane region" description="Helical" evidence="5">
    <location>
        <begin position="227"/>
        <end position="249"/>
    </location>
</feature>
<dbReference type="InterPro" id="IPR020846">
    <property type="entry name" value="MFS_dom"/>
</dbReference>
<dbReference type="Pfam" id="PF07690">
    <property type="entry name" value="MFS_1"/>
    <property type="match status" value="1"/>
</dbReference>
<evidence type="ECO:0000313" key="8">
    <source>
        <dbReference type="Proteomes" id="UP000282674"/>
    </source>
</evidence>
<dbReference type="PANTHER" id="PTHR23523">
    <property type="match status" value="1"/>
</dbReference>
<dbReference type="GO" id="GO:0022857">
    <property type="term" value="F:transmembrane transporter activity"/>
    <property type="evidence" value="ECO:0007669"/>
    <property type="project" value="InterPro"/>
</dbReference>
<evidence type="ECO:0000256" key="5">
    <source>
        <dbReference type="SAM" id="Phobius"/>
    </source>
</evidence>
<feature type="transmembrane region" description="Helical" evidence="5">
    <location>
        <begin position="87"/>
        <end position="105"/>
    </location>
</feature>
<keyword evidence="8" id="KW-1185">Reference proteome</keyword>
<dbReference type="Gene3D" id="1.20.1250.20">
    <property type="entry name" value="MFS general substrate transporter like domains"/>
    <property type="match status" value="1"/>
</dbReference>
<dbReference type="Proteomes" id="UP000282674">
    <property type="component" value="Unassembled WGS sequence"/>
</dbReference>
<dbReference type="PROSITE" id="PS50850">
    <property type="entry name" value="MFS"/>
    <property type="match status" value="1"/>
</dbReference>
<evidence type="ECO:0000313" key="7">
    <source>
        <dbReference type="EMBL" id="RMI43517.1"/>
    </source>
</evidence>
<feature type="transmembrane region" description="Helical" evidence="5">
    <location>
        <begin position="111"/>
        <end position="129"/>
    </location>
</feature>
<feature type="transmembrane region" description="Helical" evidence="5">
    <location>
        <begin position="141"/>
        <end position="164"/>
    </location>
</feature>
<evidence type="ECO:0000256" key="1">
    <source>
        <dbReference type="ARBA" id="ARBA00004651"/>
    </source>
</evidence>
<evidence type="ECO:0000256" key="3">
    <source>
        <dbReference type="ARBA" id="ARBA00022989"/>
    </source>
</evidence>
<evidence type="ECO:0000259" key="6">
    <source>
        <dbReference type="PROSITE" id="PS50850"/>
    </source>
</evidence>
<dbReference type="PANTHER" id="PTHR23523:SF2">
    <property type="entry name" value="2-NITROIMIDAZOLE TRANSPORTER"/>
    <property type="match status" value="1"/>
</dbReference>